<dbReference type="InterPro" id="IPR025110">
    <property type="entry name" value="AMP-bd_C"/>
</dbReference>
<dbReference type="NCBIfam" id="NF006134">
    <property type="entry name" value="PRK08279.1"/>
    <property type="match status" value="1"/>
</dbReference>
<evidence type="ECO:0000256" key="2">
    <source>
        <dbReference type="ARBA" id="ARBA00022598"/>
    </source>
</evidence>
<sequence>MSRTSNDTITWSMMLRKLPSIVKAIPRVVKGMKAANVKDPTQTCGLGWSFEQATLRNPDGPALLQGDVTLSYSEVNQWANRIAHHLIGQGIGKGDVVAVFIENRPELLVTILAVAKVGAINALLNTSQTRDTLVHSVNLVAPVAIIVGEELVPAYLAVRDRVSIKADRTWFVADQDTSRQPGIAPEGFINLMTASLDDASDNPVSSRQVFFDDPCFYIYTSGTTGLPKAGVFKHGRWMRSSASFGMIALDMRPDDVVYCTLPLYHATGLCVCWGAAVSGASGFAIRRKFSASQFWNDARKYRATTIGYVGELCRYLVDQPPSADDSRHDVKKMIGNGLRPGAWNEFKTRFVVNHICELYAASDGNIGFTNILNFDNTIGFSLMSWELVAYDHDSGAPIRQANGLMRKVAKGEQGLLLAKIDDKAPLDGYTDPQKTAKVVLEDVFEKGDRYFNTGDLLRNIGFGHAQFVDRLGDTYRWKGENVSTTEVENILLQHPLISEAVAYGVEIRNTNGRAGMAAITPAESLATLDFSELLAFAREQMPAYAVPLFLRVKVKMETTGTFKYQKTRLKDEAFDPGKTGDDPIYAWLPGTQTYVQVTEQLLSDIHGGKYRY</sequence>
<dbReference type="GO" id="GO:0005524">
    <property type="term" value="F:ATP binding"/>
    <property type="evidence" value="ECO:0007669"/>
    <property type="project" value="UniProtKB-KW"/>
</dbReference>
<evidence type="ECO:0000313" key="8">
    <source>
        <dbReference type="Proteomes" id="UP000325723"/>
    </source>
</evidence>
<dbReference type="EMBL" id="CABVIE010000021">
    <property type="protein sequence ID" value="VVP47542.1"/>
    <property type="molecule type" value="Genomic_DNA"/>
</dbReference>
<dbReference type="GO" id="GO:0005886">
    <property type="term" value="C:plasma membrane"/>
    <property type="evidence" value="ECO:0007669"/>
    <property type="project" value="TreeGrafter"/>
</dbReference>
<evidence type="ECO:0000256" key="4">
    <source>
        <dbReference type="ARBA" id="ARBA00022840"/>
    </source>
</evidence>
<dbReference type="SUPFAM" id="SSF56801">
    <property type="entry name" value="Acetyl-CoA synthetase-like"/>
    <property type="match status" value="1"/>
</dbReference>
<keyword evidence="2 7" id="KW-0436">Ligase</keyword>
<comment type="caution">
    <text evidence="7">The sequence shown here is derived from an EMBL/GenBank/DDBJ whole genome shotgun (WGS) entry which is preliminary data.</text>
</comment>
<reference evidence="7 8" key="1">
    <citation type="submission" date="2019-09" db="EMBL/GenBank/DDBJ databases">
        <authorList>
            <person name="Chandra G."/>
            <person name="Truman W A."/>
        </authorList>
    </citation>
    <scope>NUCLEOTIDE SEQUENCE [LARGE SCALE GENOMIC DNA]</scope>
    <source>
        <strain evidence="7">PS900</strain>
    </source>
</reference>
<dbReference type="InterPro" id="IPR045851">
    <property type="entry name" value="AMP-bd_C_sf"/>
</dbReference>
<dbReference type="InterPro" id="IPR020845">
    <property type="entry name" value="AMP-binding_CS"/>
</dbReference>
<dbReference type="Pfam" id="PF00501">
    <property type="entry name" value="AMP-binding"/>
    <property type="match status" value="1"/>
</dbReference>
<feature type="domain" description="AMP-dependent synthetase/ligase" evidence="5">
    <location>
        <begin position="50"/>
        <end position="398"/>
    </location>
</feature>
<organism evidence="7 8">
    <name type="scientific">Pseudomonas fluorescens</name>
    <dbReference type="NCBI Taxonomy" id="294"/>
    <lineage>
        <taxon>Bacteria</taxon>
        <taxon>Pseudomonadati</taxon>
        <taxon>Pseudomonadota</taxon>
        <taxon>Gammaproteobacteria</taxon>
        <taxon>Pseudomonadales</taxon>
        <taxon>Pseudomonadaceae</taxon>
        <taxon>Pseudomonas</taxon>
    </lineage>
</organism>
<dbReference type="GO" id="GO:0044539">
    <property type="term" value="P:long-chain fatty acid import into cell"/>
    <property type="evidence" value="ECO:0007669"/>
    <property type="project" value="TreeGrafter"/>
</dbReference>
<dbReference type="Gene3D" id="3.30.300.30">
    <property type="match status" value="1"/>
</dbReference>
<proteinExistence type="inferred from homology"/>
<keyword evidence="4" id="KW-0067">ATP-binding</keyword>
<dbReference type="PANTHER" id="PTHR43107:SF15">
    <property type="entry name" value="FATTY ACID TRANSPORT PROTEIN 3, ISOFORM A"/>
    <property type="match status" value="1"/>
</dbReference>
<dbReference type="InterPro" id="IPR000873">
    <property type="entry name" value="AMP-dep_synth/lig_dom"/>
</dbReference>
<protein>
    <submittedName>
        <fullName evidence="7">Crotonobetaine/carnitine--CoA ligase</fullName>
        <ecNumber evidence="7">6.2.1.48</ecNumber>
    </submittedName>
</protein>
<evidence type="ECO:0000256" key="1">
    <source>
        <dbReference type="ARBA" id="ARBA00006432"/>
    </source>
</evidence>
<dbReference type="AlphaFoldDB" id="A0A8H2NWU2"/>
<dbReference type="EC" id="6.2.1.48" evidence="7"/>
<dbReference type="PROSITE" id="PS00455">
    <property type="entry name" value="AMP_BINDING"/>
    <property type="match status" value="1"/>
</dbReference>
<comment type="similarity">
    <text evidence="1">Belongs to the ATP-dependent AMP-binding enzyme family.</text>
</comment>
<gene>
    <name evidence="7" type="primary">caiC</name>
    <name evidence="7" type="ORF">PS900_05206</name>
</gene>
<evidence type="ECO:0000259" key="6">
    <source>
        <dbReference type="Pfam" id="PF13193"/>
    </source>
</evidence>
<dbReference type="Pfam" id="PF13193">
    <property type="entry name" value="AMP-binding_C"/>
    <property type="match status" value="1"/>
</dbReference>
<evidence type="ECO:0000256" key="3">
    <source>
        <dbReference type="ARBA" id="ARBA00022741"/>
    </source>
</evidence>
<dbReference type="FunFam" id="3.30.300.30:FF:000002">
    <property type="entry name" value="Long-chain fatty acid transport protein 1"/>
    <property type="match status" value="1"/>
</dbReference>
<evidence type="ECO:0000313" key="7">
    <source>
        <dbReference type="EMBL" id="VVP47542.1"/>
    </source>
</evidence>
<dbReference type="InterPro" id="IPR042099">
    <property type="entry name" value="ANL_N_sf"/>
</dbReference>
<accession>A0A8H2NWU2</accession>
<dbReference type="GO" id="GO:0004467">
    <property type="term" value="F:long-chain fatty acid-CoA ligase activity"/>
    <property type="evidence" value="ECO:0007669"/>
    <property type="project" value="TreeGrafter"/>
</dbReference>
<dbReference type="Proteomes" id="UP000325723">
    <property type="component" value="Unassembled WGS sequence"/>
</dbReference>
<keyword evidence="3" id="KW-0547">Nucleotide-binding</keyword>
<feature type="domain" description="AMP-binding enzyme C-terminal" evidence="6">
    <location>
        <begin position="486"/>
        <end position="563"/>
    </location>
</feature>
<dbReference type="PANTHER" id="PTHR43107">
    <property type="entry name" value="LONG-CHAIN FATTY ACID TRANSPORT PROTEIN"/>
    <property type="match status" value="1"/>
</dbReference>
<name>A0A8H2NWU2_PSEFL</name>
<dbReference type="Gene3D" id="3.40.50.12780">
    <property type="entry name" value="N-terminal domain of ligase-like"/>
    <property type="match status" value="1"/>
</dbReference>
<dbReference type="GO" id="GO:0005324">
    <property type="term" value="F:long-chain fatty acid transmembrane transporter activity"/>
    <property type="evidence" value="ECO:0007669"/>
    <property type="project" value="TreeGrafter"/>
</dbReference>
<dbReference type="RefSeq" id="WP_150759262.1">
    <property type="nucleotide sequence ID" value="NZ_CABVIE010000021.1"/>
</dbReference>
<evidence type="ECO:0000259" key="5">
    <source>
        <dbReference type="Pfam" id="PF00501"/>
    </source>
</evidence>